<evidence type="ECO:0000256" key="2">
    <source>
        <dbReference type="ARBA" id="ARBA00022475"/>
    </source>
</evidence>
<feature type="transmembrane region" description="Helical" evidence="6">
    <location>
        <begin position="124"/>
        <end position="144"/>
    </location>
</feature>
<feature type="transmembrane region" description="Helical" evidence="6">
    <location>
        <begin position="189"/>
        <end position="206"/>
    </location>
</feature>
<feature type="transmembrane region" description="Helical" evidence="6">
    <location>
        <begin position="41"/>
        <end position="60"/>
    </location>
</feature>
<dbReference type="RefSeq" id="WP_009164396.1">
    <property type="nucleotide sequence ID" value="NZ_ADFP01000049.1"/>
</dbReference>
<feature type="transmembrane region" description="Helical" evidence="6">
    <location>
        <begin position="91"/>
        <end position="112"/>
    </location>
</feature>
<evidence type="ECO:0000256" key="5">
    <source>
        <dbReference type="ARBA" id="ARBA00023136"/>
    </source>
</evidence>
<evidence type="ECO:0000256" key="6">
    <source>
        <dbReference type="SAM" id="Phobius"/>
    </source>
</evidence>
<sequence>MKDNRLKRDLSFIQVIAISSGAVIGGWLAEAPYWFQTTGAGAAFLFPLLALLLVPVGLAFGELSAMLPFAASTDVWTCNAYNNKAGFATQWMMFLIQVVEPPMMAFIFGTAINHFYPLTNEQMMIIAMLSVTLWFVLSNFNISLTGRLSNIFFFAMILISLCVSTSFFLSGHWSFDNIRLHQGFFPKGGYGIFIAMAVFSLKFIGFEMTPTLVEEANFSASKLWKVILSALFIPALLYSFVVLAMGGMAPWKEIAAMSMPEPELIARFGLPSILAVLAIVSGLMHAFTTLMGFWTSSARVLYGASQLNQLPKVFMKVNRYGQPFWANVVVYLFSLFFCYFSGDNWVQYIYAISSIAAGIVYFISCLDVVRLRKLHPEWKRPFRAPGGNFVFGVGMLISIWLIIGACMELDRGGYVSLGLFFALGAVVYAFAATHRRVCGYQMRVLTPDDVGKE</sequence>
<dbReference type="PANTHER" id="PTHR42770">
    <property type="entry name" value="AMINO ACID TRANSPORTER-RELATED"/>
    <property type="match status" value="1"/>
</dbReference>
<dbReference type="Proteomes" id="UP000006462">
    <property type="component" value="Unassembled WGS sequence"/>
</dbReference>
<feature type="transmembrane region" description="Helical" evidence="6">
    <location>
        <begin position="151"/>
        <end position="169"/>
    </location>
</feature>
<keyword evidence="2" id="KW-1003">Cell membrane</keyword>
<feature type="transmembrane region" description="Helical" evidence="6">
    <location>
        <begin position="413"/>
        <end position="433"/>
    </location>
</feature>
<dbReference type="PANTHER" id="PTHR42770:SF7">
    <property type="entry name" value="MEMBRANE PROTEIN"/>
    <property type="match status" value="1"/>
</dbReference>
<feature type="transmembrane region" description="Helical" evidence="6">
    <location>
        <begin position="268"/>
        <end position="294"/>
    </location>
</feature>
<feature type="transmembrane region" description="Helical" evidence="6">
    <location>
        <begin position="226"/>
        <end position="248"/>
    </location>
</feature>
<dbReference type="InterPro" id="IPR050367">
    <property type="entry name" value="APC_superfamily"/>
</dbReference>
<name>A0ABP2HV35_9BACT</name>
<dbReference type="Gene3D" id="1.20.1740.10">
    <property type="entry name" value="Amino acid/polyamine transporter I"/>
    <property type="match status" value="1"/>
</dbReference>
<feature type="transmembrane region" description="Helical" evidence="6">
    <location>
        <begin position="389"/>
        <end position="407"/>
    </location>
</feature>
<feature type="transmembrane region" description="Helical" evidence="6">
    <location>
        <begin position="348"/>
        <end position="369"/>
    </location>
</feature>
<evidence type="ECO:0000256" key="4">
    <source>
        <dbReference type="ARBA" id="ARBA00022989"/>
    </source>
</evidence>
<organism evidence="7 8">
    <name type="scientific">Pyramidobacter piscolens W5455</name>
    <dbReference type="NCBI Taxonomy" id="352165"/>
    <lineage>
        <taxon>Bacteria</taxon>
        <taxon>Thermotogati</taxon>
        <taxon>Synergistota</taxon>
        <taxon>Synergistia</taxon>
        <taxon>Synergistales</taxon>
        <taxon>Dethiosulfovibrionaceae</taxon>
        <taxon>Pyramidobacter</taxon>
    </lineage>
</organism>
<evidence type="ECO:0000313" key="7">
    <source>
        <dbReference type="EMBL" id="EFB91154.1"/>
    </source>
</evidence>
<accession>A0ABP2HV35</accession>
<comment type="caution">
    <text evidence="7">The sequence shown here is derived from an EMBL/GenBank/DDBJ whole genome shotgun (WGS) entry which is preliminary data.</text>
</comment>
<evidence type="ECO:0000256" key="3">
    <source>
        <dbReference type="ARBA" id="ARBA00022692"/>
    </source>
</evidence>
<keyword evidence="8" id="KW-1185">Reference proteome</keyword>
<feature type="transmembrane region" description="Helical" evidence="6">
    <location>
        <begin position="324"/>
        <end position="342"/>
    </location>
</feature>
<dbReference type="InterPro" id="IPR002293">
    <property type="entry name" value="AA/rel_permease1"/>
</dbReference>
<evidence type="ECO:0000256" key="1">
    <source>
        <dbReference type="ARBA" id="ARBA00004651"/>
    </source>
</evidence>
<comment type="subcellular location">
    <subcellularLocation>
        <location evidence="1">Cell membrane</location>
        <topology evidence="1">Multi-pass membrane protein</topology>
    </subcellularLocation>
</comment>
<reference evidence="7 8" key="1">
    <citation type="submission" date="2009-12" db="EMBL/GenBank/DDBJ databases">
        <authorList>
            <person name="Shrivastava S."/>
            <person name="Madupu R."/>
            <person name="Durkin A.S."/>
            <person name="Torralba M."/>
            <person name="Methe B."/>
            <person name="Sutton G.G."/>
            <person name="Strausberg R.L."/>
            <person name="Nelson K.E."/>
        </authorList>
    </citation>
    <scope>NUCLEOTIDE SEQUENCE [LARGE SCALE GENOMIC DNA]</scope>
    <source>
        <strain evidence="7 8">W5455</strain>
    </source>
</reference>
<keyword evidence="5 6" id="KW-0472">Membrane</keyword>
<keyword evidence="3 6" id="KW-0812">Transmembrane</keyword>
<proteinExistence type="predicted"/>
<protein>
    <submittedName>
        <fullName evidence="7">Amino acid permease</fullName>
    </submittedName>
</protein>
<gene>
    <name evidence="7" type="ORF">HMPREF7215_1623</name>
</gene>
<dbReference type="PIRSF" id="PIRSF006060">
    <property type="entry name" value="AA_transporter"/>
    <property type="match status" value="1"/>
</dbReference>
<dbReference type="EMBL" id="ADFP01000049">
    <property type="protein sequence ID" value="EFB91154.1"/>
    <property type="molecule type" value="Genomic_DNA"/>
</dbReference>
<evidence type="ECO:0000313" key="8">
    <source>
        <dbReference type="Proteomes" id="UP000006462"/>
    </source>
</evidence>
<dbReference type="Pfam" id="PF13520">
    <property type="entry name" value="AA_permease_2"/>
    <property type="match status" value="1"/>
</dbReference>
<feature type="transmembrane region" description="Helical" evidence="6">
    <location>
        <begin position="12"/>
        <end position="29"/>
    </location>
</feature>
<keyword evidence="4 6" id="KW-1133">Transmembrane helix</keyword>